<sequence>MSDSAKRFAVYSVGASLPGFTATDVARHIAHNTSRTPASIQARLLSGRAQRVKSFPTLEKAEVVCQRLRSIGLDAVIRELLVESELSEHASFIIPNTDSPLILSDSSSPPSSDSLPMHRDEVQSSAPKKSSRKGLYLTVGIVALAAIGVFGAMYWWFNPPLSRLASEAERAMFDNGEPGLVIAANLDQIRKLANFADADAVPITTYMSSNNTLLGTLAGSKQLFESSNHLTVRISADQSRSAADAASKSKVMAIVSGEFIESDVISVLEKFYSVEKAGDKTYQLSRTKELFEGNICPIDPSLSSTAETRVIRFSGEHLLIADDVSALASLNSSLDSPGSASAAAYSSWEAYRGTALIAAQMSNFAALRDDLASRMLLGALGDPKSVEQIGVRVDSAPLSRGIAVSLDVISPNNSMLDESVQTIQQSIAEKRTQYSQSHPSAVALLSRFEVEADTGMHLRLTLDSGLLAEANSLFSELGSMVFGGGALTMGSPSEESLMEAVWDFSQNQQFVEENPFQLGSFDKYLPATKQGGQAVFVGGVGLKPINSFASDAWAEDLALQLELVAKRMGPVLPAGQTFEGDVSDSGMEYSLQLKDVLNKQGQSILRDEHCLRGAAFGGRNHELAESHQYQAGVFEVRKSVRLTSGTQIADIGQIQGQLSFRVPTEVQSTVLSMRGERMFEYEGTAFRLSDIEGGSVQYSIDGDESKIVALRALNADGNVLRSQGKMTFGDSTAQSFAGAVDSLQVFYSVKTDEQLQDFDFDFQSPVKVSTENVAYSQSAAPSTVVFTPSDLVSLEKRLDINAITAKDQASIEDQFKWAKLSISGQGELGVGMASTSSSLIYFSHDAKATWNKQLSGKVIVPHVQSVAANSDSVFLDLTVDGVELTNNPVSFSKFTVNGQVRPSLGLQAGDYDLGSFQVELPDGIERLKSIKGVLRYEIPTAVSQRPIIFSQGQAPASVLKLLGYEYGWNTKMRFQLAHKVPGLAAAYLELSDGRIVSANILEISHDVLEFSEIGEPRKMTIMSIESTKTIAESFELAPNYSY</sequence>
<dbReference type="Proteomes" id="UP000253083">
    <property type="component" value="Unassembled WGS sequence"/>
</dbReference>
<organism evidence="3 4">
    <name type="scientific">Arenicella xantha</name>
    <dbReference type="NCBI Taxonomy" id="644221"/>
    <lineage>
        <taxon>Bacteria</taxon>
        <taxon>Pseudomonadati</taxon>
        <taxon>Pseudomonadota</taxon>
        <taxon>Gammaproteobacteria</taxon>
        <taxon>Arenicellales</taxon>
        <taxon>Arenicellaceae</taxon>
        <taxon>Arenicella</taxon>
    </lineage>
</organism>
<reference evidence="3 4" key="1">
    <citation type="submission" date="2018-06" db="EMBL/GenBank/DDBJ databases">
        <title>Genomic Encyclopedia of Type Strains, Phase IV (KMG-IV): sequencing the most valuable type-strain genomes for metagenomic binning, comparative biology and taxonomic classification.</title>
        <authorList>
            <person name="Goeker M."/>
        </authorList>
    </citation>
    <scope>NUCLEOTIDE SEQUENCE [LARGE SCALE GENOMIC DNA]</scope>
    <source>
        <strain evidence="3 4">DSM 24032</strain>
    </source>
</reference>
<evidence type="ECO:0000313" key="4">
    <source>
        <dbReference type="Proteomes" id="UP000253083"/>
    </source>
</evidence>
<dbReference type="AlphaFoldDB" id="A0A395JH70"/>
<keyword evidence="2" id="KW-0472">Membrane</keyword>
<keyword evidence="2" id="KW-1133">Transmembrane helix</keyword>
<evidence type="ECO:0000256" key="2">
    <source>
        <dbReference type="SAM" id="Phobius"/>
    </source>
</evidence>
<feature type="transmembrane region" description="Helical" evidence="2">
    <location>
        <begin position="135"/>
        <end position="157"/>
    </location>
</feature>
<evidence type="ECO:0000313" key="3">
    <source>
        <dbReference type="EMBL" id="RBP49185.1"/>
    </source>
</evidence>
<dbReference type="EMBL" id="QNRT01000004">
    <property type="protein sequence ID" value="RBP49185.1"/>
    <property type="molecule type" value="Genomic_DNA"/>
</dbReference>
<evidence type="ECO:0000256" key="1">
    <source>
        <dbReference type="SAM" id="MobiDB-lite"/>
    </source>
</evidence>
<proteinExistence type="predicted"/>
<feature type="compositionally biased region" description="Low complexity" evidence="1">
    <location>
        <begin position="103"/>
        <end position="115"/>
    </location>
</feature>
<protein>
    <submittedName>
        <fullName evidence="3">Uncharacterized protein</fullName>
    </submittedName>
</protein>
<accession>A0A395JH70</accession>
<comment type="caution">
    <text evidence="3">The sequence shown here is derived from an EMBL/GenBank/DDBJ whole genome shotgun (WGS) entry which is preliminary data.</text>
</comment>
<keyword evidence="4" id="KW-1185">Reference proteome</keyword>
<feature type="region of interest" description="Disordered" evidence="1">
    <location>
        <begin position="103"/>
        <end position="127"/>
    </location>
</feature>
<dbReference type="RefSeq" id="WP_113955051.1">
    <property type="nucleotide sequence ID" value="NZ_QNRT01000004.1"/>
</dbReference>
<name>A0A395JH70_9GAMM</name>
<keyword evidence="2" id="KW-0812">Transmembrane</keyword>
<gene>
    <name evidence="3" type="ORF">DFR28_104113</name>
</gene>
<dbReference type="InParanoid" id="A0A395JH70"/>